<evidence type="ECO:0000256" key="2">
    <source>
        <dbReference type="SAM" id="Phobius"/>
    </source>
</evidence>
<feature type="transmembrane region" description="Helical" evidence="2">
    <location>
        <begin position="225"/>
        <end position="246"/>
    </location>
</feature>
<keyword evidence="4" id="KW-1185">Reference proteome</keyword>
<feature type="compositionally biased region" description="Low complexity" evidence="1">
    <location>
        <begin position="148"/>
        <end position="179"/>
    </location>
</feature>
<accession>A0A8H6SSM7</accession>
<feature type="compositionally biased region" description="Polar residues" evidence="1">
    <location>
        <begin position="207"/>
        <end position="217"/>
    </location>
</feature>
<evidence type="ECO:0000313" key="4">
    <source>
        <dbReference type="Proteomes" id="UP000613580"/>
    </source>
</evidence>
<gene>
    <name evidence="3" type="ORF">HMN09_00853400</name>
</gene>
<dbReference type="AlphaFoldDB" id="A0A8H6SSM7"/>
<feature type="compositionally biased region" description="Polar residues" evidence="1">
    <location>
        <begin position="131"/>
        <end position="143"/>
    </location>
</feature>
<feature type="compositionally biased region" description="Low complexity" evidence="1">
    <location>
        <begin position="188"/>
        <end position="204"/>
    </location>
</feature>
<name>A0A8H6SSM7_MYCCL</name>
<feature type="compositionally biased region" description="Polar residues" evidence="1">
    <location>
        <begin position="106"/>
        <end position="117"/>
    </location>
</feature>
<feature type="compositionally biased region" description="Polar residues" evidence="1">
    <location>
        <begin position="83"/>
        <end position="96"/>
    </location>
</feature>
<keyword evidence="2" id="KW-1133">Transmembrane helix</keyword>
<feature type="region of interest" description="Disordered" evidence="1">
    <location>
        <begin position="83"/>
        <end position="219"/>
    </location>
</feature>
<comment type="caution">
    <text evidence="3">The sequence shown here is derived from an EMBL/GenBank/DDBJ whole genome shotgun (WGS) entry which is preliminary data.</text>
</comment>
<reference evidence="3" key="1">
    <citation type="submission" date="2020-05" db="EMBL/GenBank/DDBJ databases">
        <title>Mycena genomes resolve the evolution of fungal bioluminescence.</title>
        <authorList>
            <person name="Tsai I.J."/>
        </authorList>
    </citation>
    <scope>NUCLEOTIDE SEQUENCE</scope>
    <source>
        <strain evidence="3">110903Hualien_Pintung</strain>
    </source>
</reference>
<evidence type="ECO:0000256" key="1">
    <source>
        <dbReference type="SAM" id="MobiDB-lite"/>
    </source>
</evidence>
<proteinExistence type="predicted"/>
<dbReference type="EMBL" id="JACAZE010000011">
    <property type="protein sequence ID" value="KAF7304508.1"/>
    <property type="molecule type" value="Genomic_DNA"/>
</dbReference>
<protein>
    <submittedName>
        <fullName evidence="3">Uncharacterized protein</fullName>
    </submittedName>
</protein>
<evidence type="ECO:0000313" key="3">
    <source>
        <dbReference type="EMBL" id="KAF7304508.1"/>
    </source>
</evidence>
<dbReference type="Proteomes" id="UP000613580">
    <property type="component" value="Unassembled WGS sequence"/>
</dbReference>
<keyword evidence="2" id="KW-0472">Membrane</keyword>
<sequence length="263" mass="27503">MDTRRGMLIISRSLSALACGSDRHHTGTLPSRPPTLVCPRLMARRNHDFYSPGAGNEDSQLEAVLARRAGTLAVRGIEPTLSSILDEPSTTDSGATGTIPPPKAKSTGTDVTPTPTESKPEFDPPSKGAPKTSTSVREPTSTIRKTKLPTTGSPTLVSTPTTSAASSNPQLTQSSSSPPANGSNVPFPSGASSPATTASGSAPNSPVPTHSPNSSESKIPRPTSIAEIVAGILFLIILLIGGLCVVRRRRRRRKIRHVSHPDE</sequence>
<keyword evidence="2" id="KW-0812">Transmembrane</keyword>
<organism evidence="3 4">
    <name type="scientific">Mycena chlorophos</name>
    <name type="common">Agaric fungus</name>
    <name type="synonym">Agaricus chlorophos</name>
    <dbReference type="NCBI Taxonomy" id="658473"/>
    <lineage>
        <taxon>Eukaryota</taxon>
        <taxon>Fungi</taxon>
        <taxon>Dikarya</taxon>
        <taxon>Basidiomycota</taxon>
        <taxon>Agaricomycotina</taxon>
        <taxon>Agaricomycetes</taxon>
        <taxon>Agaricomycetidae</taxon>
        <taxon>Agaricales</taxon>
        <taxon>Marasmiineae</taxon>
        <taxon>Mycenaceae</taxon>
        <taxon>Mycena</taxon>
    </lineage>
</organism>